<evidence type="ECO:0000313" key="3">
    <source>
        <dbReference type="EMBL" id="GGY50164.1"/>
    </source>
</evidence>
<dbReference type="PANTHER" id="PTHR40057:SF1">
    <property type="entry name" value="SLR1162 PROTEIN"/>
    <property type="match status" value="1"/>
</dbReference>
<keyword evidence="1" id="KW-0472">Membrane</keyword>
<dbReference type="InterPro" id="IPR007138">
    <property type="entry name" value="ABM_dom"/>
</dbReference>
<dbReference type="InterPro" id="IPR038762">
    <property type="entry name" value="ABM_predict"/>
</dbReference>
<comment type="caution">
    <text evidence="3">The sequence shown here is derived from an EMBL/GenBank/DDBJ whole genome shotgun (WGS) entry which is preliminary data.</text>
</comment>
<feature type="domain" description="ABM" evidence="2">
    <location>
        <begin position="23"/>
        <end position="91"/>
    </location>
</feature>
<feature type="transmembrane region" description="Helical" evidence="1">
    <location>
        <begin position="134"/>
        <end position="155"/>
    </location>
</feature>
<sequence>MAPTSSATRQEHATVPADNGEVTLLIARQVEEGYEESFEEWARDILAAAAGFPGHLGHGLFRPAAPGAPWFLVHRFRDSAALDRWQGSTERALFFANCTGHHHTEIARRELTGMETWFAKPGETRPAPPRWKMAISSGLAIFPVSLLGNAVLGPYVAGFPLVPRTAVFTVLFSVLMTYVAMPNMSRLLRRWLHG</sequence>
<dbReference type="SUPFAM" id="SSF54909">
    <property type="entry name" value="Dimeric alpha+beta barrel"/>
    <property type="match status" value="1"/>
</dbReference>
<protein>
    <recommendedName>
        <fullName evidence="2">ABM domain-containing protein</fullName>
    </recommendedName>
</protein>
<dbReference type="EMBL" id="BMUU01000009">
    <property type="protein sequence ID" value="GGY50164.1"/>
    <property type="molecule type" value="Genomic_DNA"/>
</dbReference>
<gene>
    <name evidence="3" type="ORF">GCM10010326_50660</name>
</gene>
<keyword evidence="1" id="KW-1133">Transmembrane helix</keyword>
<name>A0ABQ3AFW8_9ACTN</name>
<dbReference type="RefSeq" id="WP_161248606.1">
    <property type="nucleotide sequence ID" value="NZ_BMUU01000009.1"/>
</dbReference>
<accession>A0ABQ3AFW8</accession>
<evidence type="ECO:0000256" key="1">
    <source>
        <dbReference type="SAM" id="Phobius"/>
    </source>
</evidence>
<dbReference type="PANTHER" id="PTHR40057">
    <property type="entry name" value="SLR1162 PROTEIN"/>
    <property type="match status" value="1"/>
</dbReference>
<reference evidence="4" key="1">
    <citation type="journal article" date="2019" name="Int. J. Syst. Evol. Microbiol.">
        <title>The Global Catalogue of Microorganisms (GCM) 10K type strain sequencing project: providing services to taxonomists for standard genome sequencing and annotation.</title>
        <authorList>
            <consortium name="The Broad Institute Genomics Platform"/>
            <consortium name="The Broad Institute Genome Sequencing Center for Infectious Disease"/>
            <person name="Wu L."/>
            <person name="Ma J."/>
        </authorList>
    </citation>
    <scope>NUCLEOTIDE SEQUENCE [LARGE SCALE GENOMIC DNA]</scope>
    <source>
        <strain evidence="4">JCM 4594</strain>
    </source>
</reference>
<evidence type="ECO:0000259" key="2">
    <source>
        <dbReference type="Pfam" id="PF03992"/>
    </source>
</evidence>
<dbReference type="GeneID" id="96292990"/>
<proteinExistence type="predicted"/>
<keyword evidence="1" id="KW-0812">Transmembrane</keyword>
<dbReference type="InterPro" id="IPR011008">
    <property type="entry name" value="Dimeric_a/b-barrel"/>
</dbReference>
<feature type="transmembrane region" description="Helical" evidence="1">
    <location>
        <begin position="161"/>
        <end position="181"/>
    </location>
</feature>
<dbReference type="Pfam" id="PF03992">
    <property type="entry name" value="ABM"/>
    <property type="match status" value="1"/>
</dbReference>
<organism evidence="3 4">
    <name type="scientific">Streptomyces xanthochromogenes</name>
    <dbReference type="NCBI Taxonomy" id="67384"/>
    <lineage>
        <taxon>Bacteria</taxon>
        <taxon>Bacillati</taxon>
        <taxon>Actinomycetota</taxon>
        <taxon>Actinomycetes</taxon>
        <taxon>Kitasatosporales</taxon>
        <taxon>Streptomycetaceae</taxon>
        <taxon>Streptomyces</taxon>
    </lineage>
</organism>
<keyword evidence="4" id="KW-1185">Reference proteome</keyword>
<evidence type="ECO:0000313" key="4">
    <source>
        <dbReference type="Proteomes" id="UP000600946"/>
    </source>
</evidence>
<dbReference type="Proteomes" id="UP000600946">
    <property type="component" value="Unassembled WGS sequence"/>
</dbReference>
<dbReference type="Gene3D" id="3.30.70.100">
    <property type="match status" value="1"/>
</dbReference>